<evidence type="ECO:0000313" key="3">
    <source>
        <dbReference type="Proteomes" id="UP001320898"/>
    </source>
</evidence>
<sequence length="176" mass="18671">MAATGIAPAHADDRDGTGDEIVLRGTLYEAGDYELGGRVPACGRTRTILTADLSDYGASIGAFIVLNPVRLDRLSAATRLFVYTHECSHQLYGPGEDRADCYAAKRGKAEGWLRPADIDQVCRIFPHKSKSPDHADRTDRCAAIKACYAGATAPKSSPIQVSGSGSGSGAAQRTMR</sequence>
<protein>
    <recommendedName>
        <fullName evidence="4">Phage metallopeptidase domain-containing protein</fullName>
    </recommendedName>
</protein>
<dbReference type="RefSeq" id="WP_261616088.1">
    <property type="nucleotide sequence ID" value="NZ_JALIDZ010000005.1"/>
</dbReference>
<organism evidence="2 3">
    <name type="scientific">Microbaculum marinisediminis</name>
    <dbReference type="NCBI Taxonomy" id="2931392"/>
    <lineage>
        <taxon>Bacteria</taxon>
        <taxon>Pseudomonadati</taxon>
        <taxon>Pseudomonadota</taxon>
        <taxon>Alphaproteobacteria</taxon>
        <taxon>Hyphomicrobiales</taxon>
        <taxon>Tepidamorphaceae</taxon>
        <taxon>Microbaculum</taxon>
    </lineage>
</organism>
<comment type="caution">
    <text evidence="2">The sequence shown here is derived from an EMBL/GenBank/DDBJ whole genome shotgun (WGS) entry which is preliminary data.</text>
</comment>
<name>A0AAW5QZN2_9HYPH</name>
<evidence type="ECO:0000313" key="2">
    <source>
        <dbReference type="EMBL" id="MCT8972505.1"/>
    </source>
</evidence>
<dbReference type="AlphaFoldDB" id="A0AAW5QZN2"/>
<keyword evidence="3" id="KW-1185">Reference proteome</keyword>
<gene>
    <name evidence="2" type="ORF">MUB46_11610</name>
</gene>
<evidence type="ECO:0000256" key="1">
    <source>
        <dbReference type="SAM" id="MobiDB-lite"/>
    </source>
</evidence>
<accession>A0AAW5QZN2</accession>
<feature type="region of interest" description="Disordered" evidence="1">
    <location>
        <begin position="154"/>
        <end position="176"/>
    </location>
</feature>
<evidence type="ECO:0008006" key="4">
    <source>
        <dbReference type="Google" id="ProtNLM"/>
    </source>
</evidence>
<dbReference type="Proteomes" id="UP001320898">
    <property type="component" value="Unassembled WGS sequence"/>
</dbReference>
<dbReference type="EMBL" id="JALIDZ010000005">
    <property type="protein sequence ID" value="MCT8972505.1"/>
    <property type="molecule type" value="Genomic_DNA"/>
</dbReference>
<proteinExistence type="predicted"/>
<reference evidence="2 3" key="1">
    <citation type="submission" date="2022-04" db="EMBL/GenBank/DDBJ databases">
        <authorList>
            <person name="Ye Y.-Q."/>
            <person name="Du Z.-J."/>
        </authorList>
    </citation>
    <scope>NUCLEOTIDE SEQUENCE [LARGE SCALE GENOMIC DNA]</scope>
    <source>
        <strain evidence="2 3">A6E488</strain>
    </source>
</reference>